<gene>
    <name evidence="2" type="ORF">RM844_03965</name>
</gene>
<keyword evidence="1" id="KW-0472">Membrane</keyword>
<protein>
    <submittedName>
        <fullName evidence="2">DUF6113 family protein</fullName>
    </submittedName>
</protein>
<evidence type="ECO:0000313" key="2">
    <source>
        <dbReference type="EMBL" id="MDT0265446.1"/>
    </source>
</evidence>
<organism evidence="2 3">
    <name type="scientific">Streptomyces chisholmiae</name>
    <dbReference type="NCBI Taxonomy" id="3075540"/>
    <lineage>
        <taxon>Bacteria</taxon>
        <taxon>Bacillati</taxon>
        <taxon>Actinomycetota</taxon>
        <taxon>Actinomycetes</taxon>
        <taxon>Kitasatosporales</taxon>
        <taxon>Streptomycetaceae</taxon>
        <taxon>Streptomyces</taxon>
    </lineage>
</organism>
<dbReference type="EMBL" id="JAVREO010000002">
    <property type="protein sequence ID" value="MDT0265446.1"/>
    <property type="molecule type" value="Genomic_DNA"/>
</dbReference>
<evidence type="ECO:0000256" key="1">
    <source>
        <dbReference type="SAM" id="Phobius"/>
    </source>
</evidence>
<feature type="transmembrane region" description="Helical" evidence="1">
    <location>
        <begin position="56"/>
        <end position="73"/>
    </location>
</feature>
<feature type="transmembrane region" description="Helical" evidence="1">
    <location>
        <begin position="30"/>
        <end position="49"/>
    </location>
</feature>
<accession>A0ABU2JL24</accession>
<keyword evidence="1" id="KW-1133">Transmembrane helix</keyword>
<dbReference type="RefSeq" id="WP_311664775.1">
    <property type="nucleotide sequence ID" value="NZ_JAVREO010000002.1"/>
</dbReference>
<reference evidence="3" key="1">
    <citation type="submission" date="2023-07" db="EMBL/GenBank/DDBJ databases">
        <title>30 novel species of actinomycetes from the DSMZ collection.</title>
        <authorList>
            <person name="Nouioui I."/>
        </authorList>
    </citation>
    <scope>NUCLEOTIDE SEQUENCE [LARGE SCALE GENOMIC DNA]</scope>
    <source>
        <strain evidence="3">DSM 44915</strain>
    </source>
</reference>
<keyword evidence="1" id="KW-0812">Transmembrane</keyword>
<evidence type="ECO:0000313" key="3">
    <source>
        <dbReference type="Proteomes" id="UP001183410"/>
    </source>
</evidence>
<name>A0ABU2JL24_9ACTN</name>
<comment type="caution">
    <text evidence="2">The sequence shown here is derived from an EMBL/GenBank/DDBJ whole genome shotgun (WGS) entry which is preliminary data.</text>
</comment>
<feature type="transmembrane region" description="Helical" evidence="1">
    <location>
        <begin position="79"/>
        <end position="105"/>
    </location>
</feature>
<keyword evidence="3" id="KW-1185">Reference proteome</keyword>
<proteinExistence type="predicted"/>
<dbReference type="Proteomes" id="UP001183410">
    <property type="component" value="Unassembled WGS sequence"/>
</dbReference>
<dbReference type="InterPro" id="IPR046095">
    <property type="entry name" value="DUF6113"/>
</dbReference>
<sequence>MRIAAYLGLGVLGFLTGVAGSLTQGGWFPLGVLLALAGTAGLFWGGALLTRTRVGAAAPAGGWVLAVLVLTMTRPEGDYVYAAGASSYLYLLGGMTVGVVCATLAPTERPLFAVDPVRPRR</sequence>
<dbReference type="Pfam" id="PF19608">
    <property type="entry name" value="DUF6113"/>
    <property type="match status" value="1"/>
</dbReference>